<name>A0A852WU27_9MICO</name>
<reference evidence="2 3" key="1">
    <citation type="submission" date="2020-07" db="EMBL/GenBank/DDBJ databases">
        <title>Sequencing the genomes of 1000 actinobacteria strains.</title>
        <authorList>
            <person name="Klenk H.-P."/>
        </authorList>
    </citation>
    <scope>NUCLEOTIDE SEQUENCE [LARGE SCALE GENOMIC DNA]</scope>
    <source>
        <strain evidence="2 3">DSM 8598</strain>
    </source>
</reference>
<feature type="signal peptide" evidence="1">
    <location>
        <begin position="1"/>
        <end position="31"/>
    </location>
</feature>
<dbReference type="RefSeq" id="WP_179551178.1">
    <property type="nucleotide sequence ID" value="NZ_JACCFI010000001.1"/>
</dbReference>
<feature type="chain" id="PRO_5032491944" evidence="1">
    <location>
        <begin position="32"/>
        <end position="87"/>
    </location>
</feature>
<accession>A0A852WU27</accession>
<gene>
    <name evidence="2" type="ORF">BJY17_001934</name>
</gene>
<organism evidence="2 3">
    <name type="scientific">Agromyces hippuratus</name>
    <dbReference type="NCBI Taxonomy" id="286438"/>
    <lineage>
        <taxon>Bacteria</taxon>
        <taxon>Bacillati</taxon>
        <taxon>Actinomycetota</taxon>
        <taxon>Actinomycetes</taxon>
        <taxon>Micrococcales</taxon>
        <taxon>Microbacteriaceae</taxon>
        <taxon>Agromyces</taxon>
    </lineage>
</organism>
<evidence type="ECO:0000256" key="1">
    <source>
        <dbReference type="SAM" id="SignalP"/>
    </source>
</evidence>
<keyword evidence="3" id="KW-1185">Reference proteome</keyword>
<sequence>MKKWSRLAAGAAAAVLAGGALIGFTAAPASAAEAAPYGVCAYEHQGRCVTWVTNLDTCHLIFQTTTSGFKHQACSIWAVQGIVTVIP</sequence>
<dbReference type="Proteomes" id="UP000549066">
    <property type="component" value="Unassembled WGS sequence"/>
</dbReference>
<protein>
    <submittedName>
        <fullName evidence="2">Uncharacterized protein</fullName>
    </submittedName>
</protein>
<comment type="caution">
    <text evidence="2">The sequence shown here is derived from an EMBL/GenBank/DDBJ whole genome shotgun (WGS) entry which is preliminary data.</text>
</comment>
<dbReference type="AlphaFoldDB" id="A0A852WU27"/>
<evidence type="ECO:0000313" key="2">
    <source>
        <dbReference type="EMBL" id="NYG21187.1"/>
    </source>
</evidence>
<proteinExistence type="predicted"/>
<evidence type="ECO:0000313" key="3">
    <source>
        <dbReference type="Proteomes" id="UP000549066"/>
    </source>
</evidence>
<keyword evidence="1" id="KW-0732">Signal</keyword>
<dbReference type="EMBL" id="JACCFI010000001">
    <property type="protein sequence ID" value="NYG21187.1"/>
    <property type="molecule type" value="Genomic_DNA"/>
</dbReference>